<feature type="transmembrane region" description="Helical" evidence="1">
    <location>
        <begin position="23"/>
        <end position="42"/>
    </location>
</feature>
<keyword evidence="1" id="KW-0472">Membrane</keyword>
<proteinExistence type="predicted"/>
<dbReference type="AlphaFoldDB" id="A0A6G8F3I6"/>
<sequence length="231" mass="27701">MNVYKNDEDFWRNPEDRRNVWDFSYYAITVLYYILSDYFSVIKIPEEETKYKLLPQILNDDYNNLSEKKVRNLLGSLKQYRNFFESEDDMTDDEERVFAEKLVWNLHKIISLLPWLNMYNFSFVKGLSDDITLQSGFSFQELLFPNKIIADKILPVLRSFTEVSINNPGFFYRCYTSNERGRQWDWIMSKMVTAFEWLSTNYKCTGNNEIPDEIVFGFHAFAEFLIEMNQP</sequence>
<organism evidence="2">
    <name type="scientific">uncultured Muribaculaceae bacterium</name>
    <dbReference type="NCBI Taxonomy" id="2301481"/>
    <lineage>
        <taxon>Bacteria</taxon>
        <taxon>Pseudomonadati</taxon>
        <taxon>Bacteroidota</taxon>
        <taxon>Bacteroidia</taxon>
        <taxon>Bacteroidales</taxon>
        <taxon>Muribaculaceae</taxon>
        <taxon>environmental samples</taxon>
    </lineage>
</organism>
<gene>
    <name evidence="2" type="ORF">Muribac1_0220</name>
</gene>
<dbReference type="EMBL" id="MT002444">
    <property type="protein sequence ID" value="QIM10813.1"/>
    <property type="molecule type" value="Genomic_DNA"/>
</dbReference>
<evidence type="ECO:0000313" key="2">
    <source>
        <dbReference type="EMBL" id="QIM10813.1"/>
    </source>
</evidence>
<evidence type="ECO:0000256" key="1">
    <source>
        <dbReference type="SAM" id="Phobius"/>
    </source>
</evidence>
<accession>A0A6G8F3I6</accession>
<keyword evidence="1" id="KW-0812">Transmembrane</keyword>
<protein>
    <submittedName>
        <fullName evidence="2">Uncharacterized protein</fullName>
    </submittedName>
</protein>
<keyword evidence="1" id="KW-1133">Transmembrane helix</keyword>
<name>A0A6G8F3I6_9BACT</name>
<reference evidence="2" key="1">
    <citation type="journal article" date="2020" name="J. ISSAAS">
        <title>Lactobacilli and other gastrointestinal microbiota of Peromyscus leucopus, reservoir host for agents of Lyme disease and other zoonoses in North America.</title>
        <authorList>
            <person name="Milovic A."/>
            <person name="Bassam K."/>
            <person name="Shao H."/>
            <person name="Chatzistamou I."/>
            <person name="Tufts D.M."/>
            <person name="Diuk-Wasser M."/>
            <person name="Barbour A.G."/>
        </authorList>
    </citation>
    <scope>NUCLEOTIDE SEQUENCE</scope>
    <source>
        <strain evidence="2">LL71</strain>
    </source>
</reference>